<dbReference type="Proteomes" id="UP000664844">
    <property type="component" value="Unassembled WGS sequence"/>
</dbReference>
<organism evidence="8 9">
    <name type="scientific">Phormidium pseudopriestleyi FRX01</name>
    <dbReference type="NCBI Taxonomy" id="1759528"/>
    <lineage>
        <taxon>Bacteria</taxon>
        <taxon>Bacillati</taxon>
        <taxon>Cyanobacteriota</taxon>
        <taxon>Cyanophyceae</taxon>
        <taxon>Oscillatoriophycideae</taxon>
        <taxon>Oscillatoriales</taxon>
        <taxon>Oscillatoriaceae</taxon>
        <taxon>Phormidium</taxon>
    </lineage>
</organism>
<dbReference type="RefSeq" id="WP_207090475.1">
    <property type="nucleotide sequence ID" value="NZ_JAFLQW010000628.1"/>
</dbReference>
<sequence length="31" mass="3344">MGISETQVLVALVIALIPGILAFRLATELYK</sequence>
<evidence type="ECO:0000313" key="9">
    <source>
        <dbReference type="Proteomes" id="UP000664844"/>
    </source>
</evidence>
<keyword evidence="3 7" id="KW-0603">Photosystem I</keyword>
<name>A0ABS3FY40_9CYAN</name>
<keyword evidence="2 7" id="KW-0812">Transmembrane</keyword>
<dbReference type="SUPFAM" id="SSF81548">
    <property type="entry name" value="Subunit XII of photosystem I reaction centre, PsaM"/>
    <property type="match status" value="1"/>
</dbReference>
<evidence type="ECO:0000256" key="4">
    <source>
        <dbReference type="ARBA" id="ARBA00022989"/>
    </source>
</evidence>
<gene>
    <name evidence="7" type="primary">psaM</name>
    <name evidence="8" type="ORF">J0895_23815</name>
</gene>
<keyword evidence="9" id="KW-1185">Reference proteome</keyword>
<evidence type="ECO:0000256" key="2">
    <source>
        <dbReference type="ARBA" id="ARBA00022692"/>
    </source>
</evidence>
<dbReference type="NCBIfam" id="TIGR03053">
    <property type="entry name" value="PS_I_psaM"/>
    <property type="match status" value="1"/>
</dbReference>
<evidence type="ECO:0000256" key="3">
    <source>
        <dbReference type="ARBA" id="ARBA00022836"/>
    </source>
</evidence>
<evidence type="ECO:0000313" key="8">
    <source>
        <dbReference type="EMBL" id="MBO0352053.1"/>
    </source>
</evidence>
<dbReference type="EMBL" id="JAFLQW010000628">
    <property type="protein sequence ID" value="MBO0352053.1"/>
    <property type="molecule type" value="Genomic_DNA"/>
</dbReference>
<evidence type="ECO:0000256" key="5">
    <source>
        <dbReference type="ARBA" id="ARBA00023078"/>
    </source>
</evidence>
<dbReference type="InterPro" id="IPR037279">
    <property type="entry name" value="PSI_PsaM_sf"/>
</dbReference>
<evidence type="ECO:0000256" key="6">
    <source>
        <dbReference type="ARBA" id="ARBA00023136"/>
    </source>
</evidence>
<reference evidence="8 9" key="1">
    <citation type="submission" date="2021-03" db="EMBL/GenBank/DDBJ databases">
        <title>Metabolic Capacity of the Antarctic Cyanobacterium Phormidium pseudopriestleyi that Sustains Oxygenic Photosynthesis in the Presence of Hydrogen Sulfide.</title>
        <authorList>
            <person name="Lumian J.E."/>
            <person name="Jungblut A.D."/>
            <person name="Dillon M.L."/>
            <person name="Hawes I."/>
            <person name="Doran P.T."/>
            <person name="Mackey T.J."/>
            <person name="Dick G.J."/>
            <person name="Grettenberger C.L."/>
            <person name="Sumner D.Y."/>
        </authorList>
    </citation>
    <scope>NUCLEOTIDE SEQUENCE [LARGE SCALE GENOMIC DNA]</scope>
    <source>
        <strain evidence="8 9">FRX01</strain>
    </source>
</reference>
<evidence type="ECO:0000256" key="7">
    <source>
        <dbReference type="HAMAP-Rule" id="MF_00828"/>
    </source>
</evidence>
<comment type="caution">
    <text evidence="8">The sequence shown here is derived from an EMBL/GenBank/DDBJ whole genome shotgun (WGS) entry which is preliminary data.</text>
</comment>
<comment type="subcellular location">
    <subcellularLocation>
        <location evidence="7">Cellular thylakoid membrane</location>
        <topology evidence="7">Single-pass membrane protein</topology>
    </subcellularLocation>
</comment>
<dbReference type="InterPro" id="IPR010010">
    <property type="entry name" value="PSI_PsaM"/>
</dbReference>
<protein>
    <recommendedName>
        <fullName evidence="7">Photosystem I reaction center subunit XII</fullName>
    </recommendedName>
    <alternativeName>
        <fullName evidence="7">PSI-M</fullName>
    </alternativeName>
</protein>
<evidence type="ECO:0000256" key="1">
    <source>
        <dbReference type="ARBA" id="ARBA00022531"/>
    </source>
</evidence>
<accession>A0ABS3FY40</accession>
<keyword evidence="5 7" id="KW-0793">Thylakoid</keyword>
<comment type="similarity">
    <text evidence="7">Belongs to the PsaM family.</text>
</comment>
<proteinExistence type="inferred from homology"/>
<dbReference type="HAMAP" id="MF_00828">
    <property type="entry name" value="PSI_PsaM"/>
    <property type="match status" value="1"/>
</dbReference>
<dbReference type="Pfam" id="PF07465">
    <property type="entry name" value="PsaM"/>
    <property type="match status" value="1"/>
</dbReference>
<feature type="transmembrane region" description="Helical" evidence="7">
    <location>
        <begin position="6"/>
        <end position="26"/>
    </location>
</feature>
<keyword evidence="1 7" id="KW-0602">Photosynthesis</keyword>
<keyword evidence="4 7" id="KW-1133">Transmembrane helix</keyword>
<keyword evidence="6 7" id="KW-0472">Membrane</keyword>